<evidence type="ECO:0000313" key="4">
    <source>
        <dbReference type="EMBL" id="KKT33310.1"/>
    </source>
</evidence>
<evidence type="ECO:0000259" key="3">
    <source>
        <dbReference type="Pfam" id="PF03816"/>
    </source>
</evidence>
<dbReference type="Gene3D" id="3.40.630.190">
    <property type="entry name" value="LCP protein"/>
    <property type="match status" value="1"/>
</dbReference>
<keyword evidence="2" id="KW-0472">Membrane</keyword>
<keyword evidence="2" id="KW-1133">Transmembrane helix</keyword>
<evidence type="ECO:0000256" key="1">
    <source>
        <dbReference type="ARBA" id="ARBA00006068"/>
    </source>
</evidence>
<dbReference type="NCBIfam" id="TIGR00350">
    <property type="entry name" value="lytR_cpsA_psr"/>
    <property type="match status" value="1"/>
</dbReference>
<protein>
    <submittedName>
        <fullName evidence="4">Cell envelope-related transcriptional attenuator</fullName>
    </submittedName>
</protein>
<organism evidence="4 5">
    <name type="scientific">Candidatus Woesebacteria bacterium GW2011_GWB1_44_11</name>
    <dbReference type="NCBI Taxonomy" id="1618579"/>
    <lineage>
        <taxon>Bacteria</taxon>
        <taxon>Candidatus Woeseibacteriota</taxon>
    </lineage>
</organism>
<comment type="similarity">
    <text evidence="1">Belongs to the LytR/CpsA/Psr (LCP) family.</text>
</comment>
<sequence length="215" mass="23249">MEKGQINSSTPEALPQRHKFLVKLGIILVVVLLLVSPLVIADAIFKRAGVSGYREAAKSFLSSQDSTIKSTDGRVNVLILGKSGKGHEGADLTDTMIFVSLSLTNHSITLVSIPRDIWIPEIRAKINSAYYWGNIQPERGGGLNFAKQIVSEVTGQPVDYALAIDFSGFQGIIDTIGGVDVNVDRSFTDTKYPIAGRENDACGGDVTFACRYKTI</sequence>
<dbReference type="InterPro" id="IPR004474">
    <property type="entry name" value="LytR_CpsA_psr"/>
</dbReference>
<feature type="domain" description="Cell envelope-related transcriptional attenuator" evidence="3">
    <location>
        <begin position="93"/>
        <end position="190"/>
    </location>
</feature>
<dbReference type="AlphaFoldDB" id="A0A837IAB2"/>
<dbReference type="Proteomes" id="UP000034012">
    <property type="component" value="Unassembled WGS sequence"/>
</dbReference>
<comment type="caution">
    <text evidence="4">The sequence shown here is derived from an EMBL/GenBank/DDBJ whole genome shotgun (WGS) entry which is preliminary data.</text>
</comment>
<proteinExistence type="inferred from homology"/>
<dbReference type="Pfam" id="PF03816">
    <property type="entry name" value="LytR_cpsA_psr"/>
    <property type="match status" value="1"/>
</dbReference>
<accession>A0A837IAB2</accession>
<feature type="transmembrane region" description="Helical" evidence="2">
    <location>
        <begin position="20"/>
        <end position="45"/>
    </location>
</feature>
<keyword evidence="2" id="KW-0812">Transmembrane</keyword>
<dbReference type="PANTHER" id="PTHR33392:SF6">
    <property type="entry name" value="POLYISOPRENYL-TEICHOIC ACID--PEPTIDOGLYCAN TEICHOIC ACID TRANSFERASE TAGU"/>
    <property type="match status" value="1"/>
</dbReference>
<dbReference type="PANTHER" id="PTHR33392">
    <property type="entry name" value="POLYISOPRENYL-TEICHOIC ACID--PEPTIDOGLYCAN TEICHOIC ACID TRANSFERASE TAGU"/>
    <property type="match status" value="1"/>
</dbReference>
<name>A0A837IAB2_9BACT</name>
<dbReference type="EMBL" id="LCHK01000003">
    <property type="protein sequence ID" value="KKT33310.1"/>
    <property type="molecule type" value="Genomic_DNA"/>
</dbReference>
<gene>
    <name evidence="4" type="ORF">UW20_C0003G0001</name>
</gene>
<evidence type="ECO:0000313" key="5">
    <source>
        <dbReference type="Proteomes" id="UP000034012"/>
    </source>
</evidence>
<evidence type="ECO:0000256" key="2">
    <source>
        <dbReference type="SAM" id="Phobius"/>
    </source>
</evidence>
<feature type="non-terminal residue" evidence="4">
    <location>
        <position position="215"/>
    </location>
</feature>
<dbReference type="InterPro" id="IPR050922">
    <property type="entry name" value="LytR/CpsA/Psr_CW_biosynth"/>
</dbReference>
<reference evidence="4 5" key="1">
    <citation type="journal article" date="2015" name="Nature">
        <title>rRNA introns, odd ribosomes, and small enigmatic genomes across a large radiation of phyla.</title>
        <authorList>
            <person name="Brown C.T."/>
            <person name="Hug L.A."/>
            <person name="Thomas B.C."/>
            <person name="Sharon I."/>
            <person name="Castelle C.J."/>
            <person name="Singh A."/>
            <person name="Wilkins M.J."/>
            <person name="Williams K.H."/>
            <person name="Banfield J.F."/>
        </authorList>
    </citation>
    <scope>NUCLEOTIDE SEQUENCE [LARGE SCALE GENOMIC DNA]</scope>
</reference>